<dbReference type="EMBL" id="JAJEPR010000009">
    <property type="protein sequence ID" value="MCC2189630.1"/>
    <property type="molecule type" value="Genomic_DNA"/>
</dbReference>
<feature type="domain" description="ATPase dynein-related AAA" evidence="1">
    <location>
        <begin position="35"/>
        <end position="167"/>
    </location>
</feature>
<protein>
    <submittedName>
        <fullName evidence="2">AAA family ATPase</fullName>
    </submittedName>
</protein>
<organism evidence="2 3">
    <name type="scientific">Fusicatenibacter faecihominis</name>
    <dbReference type="NCBI Taxonomy" id="2881276"/>
    <lineage>
        <taxon>Bacteria</taxon>
        <taxon>Bacillati</taxon>
        <taxon>Bacillota</taxon>
        <taxon>Clostridia</taxon>
        <taxon>Lachnospirales</taxon>
        <taxon>Lachnospiraceae</taxon>
        <taxon>Fusicatenibacter</taxon>
    </lineage>
</organism>
<dbReference type="Pfam" id="PF07728">
    <property type="entry name" value="AAA_5"/>
    <property type="match status" value="1"/>
</dbReference>
<dbReference type="Proteomes" id="UP001197875">
    <property type="component" value="Unassembled WGS sequence"/>
</dbReference>
<dbReference type="InterPro" id="IPR027417">
    <property type="entry name" value="P-loop_NTPase"/>
</dbReference>
<gene>
    <name evidence="2" type="ORF">LKD71_07400</name>
</gene>
<dbReference type="GO" id="GO:0005524">
    <property type="term" value="F:ATP binding"/>
    <property type="evidence" value="ECO:0007669"/>
    <property type="project" value="InterPro"/>
</dbReference>
<dbReference type="SUPFAM" id="SSF52540">
    <property type="entry name" value="P-loop containing nucleoside triphosphate hydrolases"/>
    <property type="match status" value="1"/>
</dbReference>
<keyword evidence="3" id="KW-1185">Reference proteome</keyword>
<dbReference type="Gene3D" id="3.40.50.300">
    <property type="entry name" value="P-loop containing nucleotide triphosphate hydrolases"/>
    <property type="match status" value="1"/>
</dbReference>
<accession>A0AAE3J6L9</accession>
<evidence type="ECO:0000259" key="1">
    <source>
        <dbReference type="Pfam" id="PF07728"/>
    </source>
</evidence>
<sequence>MNIKRAKQEIIDAVEAYLSKDEYGDWLIPRVRQRPILLLGAPGIGKTQIMEQAARECGVALVAYSITHHTRQSAIGLPFISKKQYGGQEYSVTEYTMSEIVASVYDKMEETGLSEGILFIDEINCVSETLAPAMLQFLQCKTFGNHAIPEGWVIVAAGNPPEYNKSVRDFDVVTLDRVKKIPVEPDLDVWKEYAYKEGIHPAILSYLNLRNSYFYKMETTVEGRKFATPRGWEDLSRIIQVYEQLKKTVDADLVLQYIQHPKIARDFASYYDLYQKYQADYQVEAILRGESFDRMLAKVAHASFDERMSVVHLLLSGVRKAIRRAMEQEAVTEKVFEVLKDLKMNLDETEETAAALERFTSLLETEREKKKKQELLDHREDVIYKESIRILGSYQAELRLKGALKGEEGFDTLKALFAREKEAYEAFFTEAGETLEHAFDFFEAAFLNSQELVVFLSELNTDWNSIEFLKEYDCERYYRYNKELLFEDRSARIKKRIEAL</sequence>
<dbReference type="RefSeq" id="WP_227614934.1">
    <property type="nucleotide sequence ID" value="NZ_JAJEPR010000009.1"/>
</dbReference>
<dbReference type="CDD" id="cd00009">
    <property type="entry name" value="AAA"/>
    <property type="match status" value="1"/>
</dbReference>
<evidence type="ECO:0000313" key="2">
    <source>
        <dbReference type="EMBL" id="MCC2189630.1"/>
    </source>
</evidence>
<evidence type="ECO:0000313" key="3">
    <source>
        <dbReference type="Proteomes" id="UP001197875"/>
    </source>
</evidence>
<comment type="caution">
    <text evidence="2">The sequence shown here is derived from an EMBL/GenBank/DDBJ whole genome shotgun (WGS) entry which is preliminary data.</text>
</comment>
<dbReference type="InterPro" id="IPR011704">
    <property type="entry name" value="ATPase_dyneun-rel_AAA"/>
</dbReference>
<dbReference type="GO" id="GO:0016887">
    <property type="term" value="F:ATP hydrolysis activity"/>
    <property type="evidence" value="ECO:0007669"/>
    <property type="project" value="InterPro"/>
</dbReference>
<reference evidence="2 3" key="1">
    <citation type="submission" date="2021-10" db="EMBL/GenBank/DDBJ databases">
        <title>Anaerobic single-cell dispensing facilitates the cultivation of human gut bacteria.</title>
        <authorList>
            <person name="Afrizal A."/>
        </authorList>
    </citation>
    <scope>NUCLEOTIDE SEQUENCE [LARGE SCALE GENOMIC DNA]</scope>
    <source>
        <strain evidence="2 3">CLA-AA-H277</strain>
    </source>
</reference>
<dbReference type="AlphaFoldDB" id="A0AAE3J6L9"/>
<proteinExistence type="predicted"/>
<name>A0AAE3J6L9_9FIRM</name>